<dbReference type="EMBL" id="UOFD01000063">
    <property type="protein sequence ID" value="VAW53484.1"/>
    <property type="molecule type" value="Genomic_DNA"/>
</dbReference>
<keyword evidence="1" id="KW-0488">Methylation</keyword>
<evidence type="ECO:0000256" key="1">
    <source>
        <dbReference type="ARBA" id="ARBA00022481"/>
    </source>
</evidence>
<protein>
    <submittedName>
        <fullName evidence="3">Type IV pilus biogenesis protein PilE</fullName>
    </submittedName>
</protein>
<dbReference type="PRINTS" id="PR00813">
    <property type="entry name" value="BCTERIALGSPG"/>
</dbReference>
<dbReference type="Pfam" id="PF16732">
    <property type="entry name" value="ComP_DUS"/>
    <property type="match status" value="1"/>
</dbReference>
<dbReference type="GO" id="GO:0015628">
    <property type="term" value="P:protein secretion by the type II secretion system"/>
    <property type="evidence" value="ECO:0007669"/>
    <property type="project" value="InterPro"/>
</dbReference>
<dbReference type="InterPro" id="IPR045584">
    <property type="entry name" value="Pilin-like"/>
</dbReference>
<dbReference type="GO" id="GO:0015627">
    <property type="term" value="C:type II protein secretion system complex"/>
    <property type="evidence" value="ECO:0007669"/>
    <property type="project" value="InterPro"/>
</dbReference>
<dbReference type="NCBIfam" id="TIGR02532">
    <property type="entry name" value="IV_pilin_GFxxxE"/>
    <property type="match status" value="1"/>
</dbReference>
<keyword evidence="2" id="KW-0472">Membrane</keyword>
<dbReference type="Pfam" id="PF07963">
    <property type="entry name" value="N_methyl"/>
    <property type="match status" value="1"/>
</dbReference>
<dbReference type="AlphaFoldDB" id="A0A3B0XBV4"/>
<name>A0A3B0XBV4_9ZZZZ</name>
<gene>
    <name evidence="3" type="ORF">MNBD_GAMMA06-720</name>
</gene>
<dbReference type="Gene3D" id="3.30.700.10">
    <property type="entry name" value="Glycoprotein, Type 4 Pilin"/>
    <property type="match status" value="1"/>
</dbReference>
<keyword evidence="2" id="KW-0812">Transmembrane</keyword>
<dbReference type="GO" id="GO:0043683">
    <property type="term" value="P:type IV pilus assembly"/>
    <property type="evidence" value="ECO:0007669"/>
    <property type="project" value="InterPro"/>
</dbReference>
<dbReference type="SUPFAM" id="SSF54523">
    <property type="entry name" value="Pili subunits"/>
    <property type="match status" value="1"/>
</dbReference>
<dbReference type="InterPro" id="IPR000983">
    <property type="entry name" value="Bac_GSPG_pilin"/>
</dbReference>
<dbReference type="InterPro" id="IPR031982">
    <property type="entry name" value="PilE-like"/>
</dbReference>
<reference evidence="3" key="1">
    <citation type="submission" date="2018-06" db="EMBL/GenBank/DDBJ databases">
        <authorList>
            <person name="Zhirakovskaya E."/>
        </authorList>
    </citation>
    <scope>NUCLEOTIDE SEQUENCE</scope>
</reference>
<organism evidence="3">
    <name type="scientific">hydrothermal vent metagenome</name>
    <dbReference type="NCBI Taxonomy" id="652676"/>
    <lineage>
        <taxon>unclassified sequences</taxon>
        <taxon>metagenomes</taxon>
        <taxon>ecological metagenomes</taxon>
    </lineage>
</organism>
<evidence type="ECO:0000256" key="2">
    <source>
        <dbReference type="SAM" id="Phobius"/>
    </source>
</evidence>
<accession>A0A3B0XBV4</accession>
<keyword evidence="2" id="KW-1133">Transmembrane helix</keyword>
<sequence length="134" mass="14076">MKQYNKGFTLLELMIVVAVIGILAAVAYPSYVQHIRKAECADAMNSLLSLAARMEEIYMNTNTYVGATVANTASSEGHYTLAIDSSVTDAFKYTISATPTDATQVTLTLDSLGQMAETAPGGVAGPSTAVSCLN</sequence>
<dbReference type="PROSITE" id="PS00409">
    <property type="entry name" value="PROKAR_NTER_METHYL"/>
    <property type="match status" value="1"/>
</dbReference>
<feature type="transmembrane region" description="Helical" evidence="2">
    <location>
        <begin position="7"/>
        <end position="28"/>
    </location>
</feature>
<evidence type="ECO:0000313" key="3">
    <source>
        <dbReference type="EMBL" id="VAW53484.1"/>
    </source>
</evidence>
<proteinExistence type="predicted"/>
<dbReference type="InterPro" id="IPR012902">
    <property type="entry name" value="N_methyl_site"/>
</dbReference>